<dbReference type="InterPro" id="IPR012347">
    <property type="entry name" value="Ferritin-like"/>
</dbReference>
<dbReference type="Gene3D" id="1.20.1260.10">
    <property type="match status" value="1"/>
</dbReference>
<dbReference type="GO" id="GO:0046872">
    <property type="term" value="F:metal ion binding"/>
    <property type="evidence" value="ECO:0007669"/>
    <property type="project" value="InterPro"/>
</dbReference>
<dbReference type="AlphaFoldDB" id="A0A2T0BCR7"/>
<dbReference type="CDD" id="cd01045">
    <property type="entry name" value="Ferritin_like_AB"/>
    <property type="match status" value="1"/>
</dbReference>
<reference evidence="2 3" key="1">
    <citation type="submission" date="2018-03" db="EMBL/GenBank/DDBJ databases">
        <title>Genome sequence of Clostridium vincentii DSM 10228.</title>
        <authorList>
            <person name="Poehlein A."/>
            <person name="Daniel R."/>
        </authorList>
    </citation>
    <scope>NUCLEOTIDE SEQUENCE [LARGE SCALE GENOMIC DNA]</scope>
    <source>
        <strain evidence="2 3">DSM 10228</strain>
    </source>
</reference>
<keyword evidence="3" id="KW-1185">Reference proteome</keyword>
<proteinExistence type="predicted"/>
<protein>
    <submittedName>
        <fullName evidence="2">Putative trifunctional 2-polyprenylphenol hydroxylase/glutamate synthase subunit beta/ferritin domain-containing protein</fullName>
    </submittedName>
</protein>
<evidence type="ECO:0000313" key="2">
    <source>
        <dbReference type="EMBL" id="PRR81696.1"/>
    </source>
</evidence>
<comment type="caution">
    <text evidence="2">The sequence shown here is derived from an EMBL/GenBank/DDBJ whole genome shotgun (WGS) entry which is preliminary data.</text>
</comment>
<dbReference type="InterPro" id="IPR009078">
    <property type="entry name" value="Ferritin-like_SF"/>
</dbReference>
<gene>
    <name evidence="2" type="ORF">CLVI_23050</name>
</gene>
<dbReference type="PANTHER" id="PTHR33531">
    <property type="entry name" value="RUBRERYTHRIN SUBFAMILY"/>
    <property type="match status" value="1"/>
</dbReference>
<dbReference type="GO" id="GO:0016491">
    <property type="term" value="F:oxidoreductase activity"/>
    <property type="evidence" value="ECO:0007669"/>
    <property type="project" value="InterPro"/>
</dbReference>
<dbReference type="InterPro" id="IPR003251">
    <property type="entry name" value="Rr_diiron-bd_dom"/>
</dbReference>
<dbReference type="OrthoDB" id="9792569at2"/>
<sequence length="161" mass="18901">MNVLEFAIKMELDGEKYYNDQAKITTDSSLKTVFLILAKDENSHAKILQKRSNKLSYELENNETLSETKNLFKGIKDFKSDIKQLPNQLDLYRVALEKEKESITLYEKLLLESEDDESKEFFSYLLKQEKEHYEILDELVLQLNKSNDWVESAEFGITSED</sequence>
<name>A0A2T0BCR7_9CLOT</name>
<feature type="domain" description="Rubrerythrin diiron-binding" evidence="1">
    <location>
        <begin position="2"/>
        <end position="139"/>
    </location>
</feature>
<dbReference type="SUPFAM" id="SSF47240">
    <property type="entry name" value="Ferritin-like"/>
    <property type="match status" value="1"/>
</dbReference>
<dbReference type="EMBL" id="PVXQ01000025">
    <property type="protein sequence ID" value="PRR81696.1"/>
    <property type="molecule type" value="Genomic_DNA"/>
</dbReference>
<evidence type="ECO:0000259" key="1">
    <source>
        <dbReference type="Pfam" id="PF02915"/>
    </source>
</evidence>
<dbReference type="Pfam" id="PF02915">
    <property type="entry name" value="Rubrerythrin"/>
    <property type="match status" value="1"/>
</dbReference>
<organism evidence="2 3">
    <name type="scientific">Clostridium vincentii</name>
    <dbReference type="NCBI Taxonomy" id="52704"/>
    <lineage>
        <taxon>Bacteria</taxon>
        <taxon>Bacillati</taxon>
        <taxon>Bacillota</taxon>
        <taxon>Clostridia</taxon>
        <taxon>Eubacteriales</taxon>
        <taxon>Clostridiaceae</taxon>
        <taxon>Clostridium</taxon>
    </lineage>
</organism>
<dbReference type="Proteomes" id="UP000239471">
    <property type="component" value="Unassembled WGS sequence"/>
</dbReference>
<evidence type="ECO:0000313" key="3">
    <source>
        <dbReference type="Proteomes" id="UP000239471"/>
    </source>
</evidence>
<dbReference type="RefSeq" id="WP_106060255.1">
    <property type="nucleotide sequence ID" value="NZ_PVXQ01000025.1"/>
</dbReference>
<accession>A0A2T0BCR7</accession>
<dbReference type="PANTHER" id="PTHR33531:SF7">
    <property type="entry name" value="HYPOTHETICAL MEMBRANE PROTEIN, CONSERVED"/>
    <property type="match status" value="1"/>
</dbReference>